<dbReference type="Gene3D" id="3.40.50.620">
    <property type="entry name" value="HUPs"/>
    <property type="match status" value="1"/>
</dbReference>
<evidence type="ECO:0000313" key="1">
    <source>
        <dbReference type="EMBL" id="CAI4000172.1"/>
    </source>
</evidence>
<dbReference type="EMBL" id="CAMXCT030002746">
    <property type="protein sequence ID" value="CAL4787484.1"/>
    <property type="molecule type" value="Genomic_DNA"/>
</dbReference>
<dbReference type="EMBL" id="CAMXCT010002746">
    <property type="protein sequence ID" value="CAI4000172.1"/>
    <property type="molecule type" value="Genomic_DNA"/>
</dbReference>
<dbReference type="OrthoDB" id="417594at2759"/>
<dbReference type="SUPFAM" id="SSF52374">
    <property type="entry name" value="Nucleotidylyl transferase"/>
    <property type="match status" value="1"/>
</dbReference>
<accession>A0A9P1CX13</accession>
<keyword evidence="3" id="KW-1185">Reference proteome</keyword>
<organism evidence="1">
    <name type="scientific">Cladocopium goreaui</name>
    <dbReference type="NCBI Taxonomy" id="2562237"/>
    <lineage>
        <taxon>Eukaryota</taxon>
        <taxon>Sar</taxon>
        <taxon>Alveolata</taxon>
        <taxon>Dinophyceae</taxon>
        <taxon>Suessiales</taxon>
        <taxon>Symbiodiniaceae</taxon>
        <taxon>Cladocopium</taxon>
    </lineage>
</organism>
<protein>
    <submittedName>
        <fullName evidence="2">Crystallin J1B</fullName>
    </submittedName>
</protein>
<sequence length="272" mass="30631">MADAPAFLTKFAPILDELQDREEGSKIVAVVTMTGSCCPITDAHCMAFDCARELLLGTDERRPVAPETFGEVLGLLSLNGDKHVGEKLRMKGLPAISYWDRAELTTLATSERPWMDFNPLREPHAVQALQHRWVNLRFIRYALNGADDVCKFQKWRGCTERRRSITMGRPGFTKQVIDGARRHGVPLDTGYFIVGPELPDISSTAVRQALQEEHGNQPEYDPTVEPCKKQDSSSCPVMFQQQIVLICIDNIDVTPCGHHVDIIPHESYKSWR</sequence>
<reference evidence="2 3" key="2">
    <citation type="submission" date="2024-05" db="EMBL/GenBank/DDBJ databases">
        <authorList>
            <person name="Chen Y."/>
            <person name="Shah S."/>
            <person name="Dougan E. K."/>
            <person name="Thang M."/>
            <person name="Chan C."/>
        </authorList>
    </citation>
    <scope>NUCLEOTIDE SEQUENCE [LARGE SCALE GENOMIC DNA]</scope>
</reference>
<name>A0A9P1CX13_9DINO</name>
<reference evidence="1" key="1">
    <citation type="submission" date="2022-10" db="EMBL/GenBank/DDBJ databases">
        <authorList>
            <person name="Chen Y."/>
            <person name="Dougan E. K."/>
            <person name="Chan C."/>
            <person name="Rhodes N."/>
            <person name="Thang M."/>
        </authorList>
    </citation>
    <scope>NUCLEOTIDE SEQUENCE</scope>
</reference>
<evidence type="ECO:0000313" key="2">
    <source>
        <dbReference type="EMBL" id="CAL4787484.1"/>
    </source>
</evidence>
<comment type="caution">
    <text evidence="1">The sequence shown here is derived from an EMBL/GenBank/DDBJ whole genome shotgun (WGS) entry which is preliminary data.</text>
</comment>
<dbReference type="AlphaFoldDB" id="A0A9P1CX13"/>
<proteinExistence type="predicted"/>
<evidence type="ECO:0000313" key="3">
    <source>
        <dbReference type="Proteomes" id="UP001152797"/>
    </source>
</evidence>
<dbReference type="EMBL" id="CAMXCT020002746">
    <property type="protein sequence ID" value="CAL1153547.1"/>
    <property type="molecule type" value="Genomic_DNA"/>
</dbReference>
<gene>
    <name evidence="1" type="ORF">C1SCF055_LOCUS26310</name>
</gene>
<dbReference type="Proteomes" id="UP001152797">
    <property type="component" value="Unassembled WGS sequence"/>
</dbReference>
<dbReference type="InterPro" id="IPR014729">
    <property type="entry name" value="Rossmann-like_a/b/a_fold"/>
</dbReference>